<dbReference type="CDD" id="cd20742">
    <property type="entry name" value="FIX_vWA-like"/>
    <property type="match status" value="1"/>
</dbReference>
<keyword evidence="3" id="KW-1185">Reference proteome</keyword>
<dbReference type="Proteomes" id="UP001501495">
    <property type="component" value="Unassembled WGS sequence"/>
</dbReference>
<evidence type="ECO:0000313" key="3">
    <source>
        <dbReference type="Proteomes" id="UP001501495"/>
    </source>
</evidence>
<protein>
    <submittedName>
        <fullName evidence="2">Uncharacterized protein</fullName>
    </submittedName>
</protein>
<feature type="region of interest" description="Disordered" evidence="1">
    <location>
        <begin position="127"/>
        <end position="193"/>
    </location>
</feature>
<evidence type="ECO:0000256" key="1">
    <source>
        <dbReference type="SAM" id="MobiDB-lite"/>
    </source>
</evidence>
<feature type="compositionally biased region" description="Acidic residues" evidence="1">
    <location>
        <begin position="141"/>
        <end position="157"/>
    </location>
</feature>
<feature type="region of interest" description="Disordered" evidence="1">
    <location>
        <begin position="66"/>
        <end position="90"/>
    </location>
</feature>
<feature type="compositionally biased region" description="Acidic residues" evidence="1">
    <location>
        <begin position="171"/>
        <end position="185"/>
    </location>
</feature>
<proteinExistence type="predicted"/>
<sequence length="500" mass="52328">MAEGLPTDPVESSAMLPRRRRPKLLVIVALLITGVTAVSAVRFVEVHRDADGDGISDCQERAGLQDADGVTRWRTDPSKADTDEDGAGDRQELHAIAVGRFSADHVRELWSCSRPVYVALADPSVADADNDGLSDAVELSDGTDPEVADADEDGADDGLEKALGSDPGNADTDDDGTPDGEDEGDDRSPLISDAPWDATSWAKEFGEGALFGDFRDPDTVPQLLGSLVTSLIRSTSIFGIAANAFTGGRDAISDLIDGDAVGAGLNALSAIPFGGSSASQIKKVLKFVADHPTLIPTVMRAIAAWKLMPNAVRMTLLATADASVKTLASVGLTDPTITRIARTGSRLAGVTSIVLKGRDRLIAARIADATDGVVPSADAAGSALRAYAKELNDGAVSGPVYIDVLPFGRFVGGRLIDACSHCSEGVVPGRSVLRIAKVGPQVFSASEASQVAKDARLVDHGYHVEWHFFEGPTGIDLDPKLVEALDEAGVETYVHLPDSD</sequence>
<dbReference type="EMBL" id="BAAAZH010000036">
    <property type="protein sequence ID" value="GAA4129615.1"/>
    <property type="molecule type" value="Genomic_DNA"/>
</dbReference>
<evidence type="ECO:0000313" key="2">
    <source>
        <dbReference type="EMBL" id="GAA4129615.1"/>
    </source>
</evidence>
<organism evidence="2 3">
    <name type="scientific">Nocardioides fonticola</name>
    <dbReference type="NCBI Taxonomy" id="450363"/>
    <lineage>
        <taxon>Bacteria</taxon>
        <taxon>Bacillati</taxon>
        <taxon>Actinomycetota</taxon>
        <taxon>Actinomycetes</taxon>
        <taxon>Propionibacteriales</taxon>
        <taxon>Nocardioidaceae</taxon>
        <taxon>Nocardioides</taxon>
    </lineage>
</organism>
<name>A0ABP7Y235_9ACTN</name>
<gene>
    <name evidence="2" type="ORF">GCM10022215_42380</name>
</gene>
<feature type="compositionally biased region" description="Basic and acidic residues" evidence="1">
    <location>
        <begin position="69"/>
        <end position="90"/>
    </location>
</feature>
<reference evidence="3" key="1">
    <citation type="journal article" date="2019" name="Int. J. Syst. Evol. Microbiol.">
        <title>The Global Catalogue of Microorganisms (GCM) 10K type strain sequencing project: providing services to taxonomists for standard genome sequencing and annotation.</title>
        <authorList>
            <consortium name="The Broad Institute Genomics Platform"/>
            <consortium name="The Broad Institute Genome Sequencing Center for Infectious Disease"/>
            <person name="Wu L."/>
            <person name="Ma J."/>
        </authorList>
    </citation>
    <scope>NUCLEOTIDE SEQUENCE [LARGE SCALE GENOMIC DNA]</scope>
    <source>
        <strain evidence="3">JCM 16703</strain>
    </source>
</reference>
<comment type="caution">
    <text evidence="2">The sequence shown here is derived from an EMBL/GenBank/DDBJ whole genome shotgun (WGS) entry which is preliminary data.</text>
</comment>
<accession>A0ABP7Y235</accession>